<feature type="DNA-binding region" description="H-T-H motif" evidence="4">
    <location>
        <begin position="28"/>
        <end position="47"/>
    </location>
</feature>
<keyword evidence="1" id="KW-0805">Transcription regulation</keyword>
<dbReference type="InterPro" id="IPR049445">
    <property type="entry name" value="TetR_SbtR-like_C"/>
</dbReference>
<dbReference type="GO" id="GO:0000976">
    <property type="term" value="F:transcription cis-regulatory region binding"/>
    <property type="evidence" value="ECO:0007669"/>
    <property type="project" value="TreeGrafter"/>
</dbReference>
<dbReference type="SUPFAM" id="SSF48498">
    <property type="entry name" value="Tetracyclin repressor-like, C-terminal domain"/>
    <property type="match status" value="1"/>
</dbReference>
<dbReference type="PANTHER" id="PTHR30055:SF234">
    <property type="entry name" value="HTH-TYPE TRANSCRIPTIONAL REGULATOR BETI"/>
    <property type="match status" value="1"/>
</dbReference>
<dbReference type="PROSITE" id="PS50977">
    <property type="entry name" value="HTH_TETR_2"/>
    <property type="match status" value="1"/>
</dbReference>
<dbReference type="GO" id="GO:0003700">
    <property type="term" value="F:DNA-binding transcription factor activity"/>
    <property type="evidence" value="ECO:0007669"/>
    <property type="project" value="TreeGrafter"/>
</dbReference>
<feature type="compositionally biased region" description="Basic residues" evidence="5">
    <location>
        <begin position="212"/>
        <end position="224"/>
    </location>
</feature>
<keyword evidence="3" id="KW-0804">Transcription</keyword>
<accession>A0A7W7CGU1</accession>
<protein>
    <submittedName>
        <fullName evidence="7">AcrR family transcriptional regulator</fullName>
    </submittedName>
</protein>
<dbReference type="InterPro" id="IPR036271">
    <property type="entry name" value="Tet_transcr_reg_TetR-rel_C_sf"/>
</dbReference>
<dbReference type="Proteomes" id="UP000533598">
    <property type="component" value="Unassembled WGS sequence"/>
</dbReference>
<evidence type="ECO:0000256" key="4">
    <source>
        <dbReference type="PROSITE-ProRule" id="PRU00335"/>
    </source>
</evidence>
<comment type="caution">
    <text evidence="7">The sequence shown here is derived from an EMBL/GenBank/DDBJ whole genome shotgun (WGS) entry which is preliminary data.</text>
</comment>
<evidence type="ECO:0000256" key="3">
    <source>
        <dbReference type="ARBA" id="ARBA00023163"/>
    </source>
</evidence>
<keyword evidence="2 4" id="KW-0238">DNA-binding</keyword>
<dbReference type="InterPro" id="IPR050109">
    <property type="entry name" value="HTH-type_TetR-like_transc_reg"/>
</dbReference>
<evidence type="ECO:0000259" key="6">
    <source>
        <dbReference type="PROSITE" id="PS50977"/>
    </source>
</evidence>
<organism evidence="7 8">
    <name type="scientific">Crossiella cryophila</name>
    <dbReference type="NCBI Taxonomy" id="43355"/>
    <lineage>
        <taxon>Bacteria</taxon>
        <taxon>Bacillati</taxon>
        <taxon>Actinomycetota</taxon>
        <taxon>Actinomycetes</taxon>
        <taxon>Pseudonocardiales</taxon>
        <taxon>Pseudonocardiaceae</taxon>
        <taxon>Crossiella</taxon>
    </lineage>
</organism>
<dbReference type="AlphaFoldDB" id="A0A7W7CGU1"/>
<dbReference type="EMBL" id="JACHMH010000001">
    <property type="protein sequence ID" value="MBB4680982.1"/>
    <property type="molecule type" value="Genomic_DNA"/>
</dbReference>
<evidence type="ECO:0000256" key="1">
    <source>
        <dbReference type="ARBA" id="ARBA00023015"/>
    </source>
</evidence>
<dbReference type="SUPFAM" id="SSF46689">
    <property type="entry name" value="Homeodomain-like"/>
    <property type="match status" value="1"/>
</dbReference>
<dbReference type="InterPro" id="IPR009057">
    <property type="entry name" value="Homeodomain-like_sf"/>
</dbReference>
<dbReference type="InterPro" id="IPR023772">
    <property type="entry name" value="DNA-bd_HTH_TetR-type_CS"/>
</dbReference>
<sequence>MRSDAAQNRQALVDAALRLFNERGLTPTLDEVARAAGVGVGTAYRHFPNKTALAFAALEASLESMLQAAEAAALMPDGWAGLAEFFEVTIEPQATQQVLRDVLATDPESAPMLEVHRRIGDSLGTLLAKARKQGSIREDVVVSDLAVLATLLGEVVRLFGPVAPELWRRFLPLLLDGLRPGSTTALPVGPLTKEDFIAGMAAQARAADARRPGPKRRGAKQPSS</sequence>
<dbReference type="PANTHER" id="PTHR30055">
    <property type="entry name" value="HTH-TYPE TRANSCRIPTIONAL REGULATOR RUTR"/>
    <property type="match status" value="1"/>
</dbReference>
<evidence type="ECO:0000256" key="5">
    <source>
        <dbReference type="SAM" id="MobiDB-lite"/>
    </source>
</evidence>
<name>A0A7W7CGU1_9PSEU</name>
<dbReference type="Gene3D" id="1.10.357.10">
    <property type="entry name" value="Tetracycline Repressor, domain 2"/>
    <property type="match status" value="1"/>
</dbReference>
<dbReference type="InterPro" id="IPR001647">
    <property type="entry name" value="HTH_TetR"/>
</dbReference>
<dbReference type="PROSITE" id="PS01081">
    <property type="entry name" value="HTH_TETR_1"/>
    <property type="match status" value="1"/>
</dbReference>
<reference evidence="7 8" key="1">
    <citation type="submission" date="2020-08" db="EMBL/GenBank/DDBJ databases">
        <title>Sequencing the genomes of 1000 actinobacteria strains.</title>
        <authorList>
            <person name="Klenk H.-P."/>
        </authorList>
    </citation>
    <scope>NUCLEOTIDE SEQUENCE [LARGE SCALE GENOMIC DNA]</scope>
    <source>
        <strain evidence="7 8">DSM 44230</strain>
    </source>
</reference>
<feature type="region of interest" description="Disordered" evidence="5">
    <location>
        <begin position="202"/>
        <end position="224"/>
    </location>
</feature>
<evidence type="ECO:0000313" key="8">
    <source>
        <dbReference type="Proteomes" id="UP000533598"/>
    </source>
</evidence>
<keyword evidence="8" id="KW-1185">Reference proteome</keyword>
<proteinExistence type="predicted"/>
<feature type="domain" description="HTH tetR-type" evidence="6">
    <location>
        <begin position="6"/>
        <end position="65"/>
    </location>
</feature>
<evidence type="ECO:0000256" key="2">
    <source>
        <dbReference type="ARBA" id="ARBA00023125"/>
    </source>
</evidence>
<dbReference type="RefSeq" id="WP_185007185.1">
    <property type="nucleotide sequence ID" value="NZ_BAAAUI010000039.1"/>
</dbReference>
<dbReference type="Pfam" id="PF21597">
    <property type="entry name" value="TetR_C_43"/>
    <property type="match status" value="1"/>
</dbReference>
<dbReference type="PRINTS" id="PR00455">
    <property type="entry name" value="HTHTETR"/>
</dbReference>
<gene>
    <name evidence="7" type="ORF">HNR67_007100</name>
</gene>
<evidence type="ECO:0000313" key="7">
    <source>
        <dbReference type="EMBL" id="MBB4680982.1"/>
    </source>
</evidence>
<dbReference type="Pfam" id="PF00440">
    <property type="entry name" value="TetR_N"/>
    <property type="match status" value="1"/>
</dbReference>